<name>A0ABD2Y8D6_9GENT</name>
<comment type="caution">
    <text evidence="5">The sequence shown here is derived from an EMBL/GenBank/DDBJ whole genome shotgun (WGS) entry which is preliminary data.</text>
</comment>
<gene>
    <name evidence="5" type="ORF">ACH5RR_038185</name>
</gene>
<evidence type="ECO:0000313" key="6">
    <source>
        <dbReference type="Proteomes" id="UP001630127"/>
    </source>
</evidence>
<keyword evidence="6" id="KW-1185">Reference proteome</keyword>
<reference evidence="5 6" key="1">
    <citation type="submission" date="2024-11" db="EMBL/GenBank/DDBJ databases">
        <title>A near-complete genome assembly of Cinchona calisaya.</title>
        <authorList>
            <person name="Lian D.C."/>
            <person name="Zhao X.W."/>
            <person name="Wei L."/>
        </authorList>
    </citation>
    <scope>NUCLEOTIDE SEQUENCE [LARGE SCALE GENOMIC DNA]</scope>
    <source>
        <tissue evidence="5">Nenye</tissue>
    </source>
</reference>
<dbReference type="PANTHER" id="PTHR31319">
    <property type="entry name" value="ZINC FINGER PROTEIN CONSTANS-LIKE 4"/>
    <property type="match status" value="1"/>
</dbReference>
<dbReference type="PROSITE" id="PS51017">
    <property type="entry name" value="CCT"/>
    <property type="match status" value="1"/>
</dbReference>
<dbReference type="InterPro" id="IPR010402">
    <property type="entry name" value="CCT_domain"/>
</dbReference>
<evidence type="ECO:0000259" key="4">
    <source>
        <dbReference type="PROSITE" id="PS51017"/>
    </source>
</evidence>
<dbReference type="InterPro" id="IPR045281">
    <property type="entry name" value="CONSTANS-like"/>
</dbReference>
<dbReference type="EMBL" id="JBJUIK010000015">
    <property type="protein sequence ID" value="KAL3503736.1"/>
    <property type="molecule type" value="Genomic_DNA"/>
</dbReference>
<feature type="domain" description="CCT" evidence="4">
    <location>
        <begin position="195"/>
        <end position="237"/>
    </location>
</feature>
<dbReference type="GO" id="GO:0005634">
    <property type="term" value="C:nucleus"/>
    <property type="evidence" value="ECO:0007669"/>
    <property type="project" value="UniProtKB-SubCell"/>
</dbReference>
<dbReference type="PANTHER" id="PTHR31319:SF114">
    <property type="entry name" value="OS12G0262400 PROTEIN"/>
    <property type="match status" value="1"/>
</dbReference>
<protein>
    <recommendedName>
        <fullName evidence="4">CCT domain-containing protein</fullName>
    </recommendedName>
</protein>
<dbReference type="Pfam" id="PF06203">
    <property type="entry name" value="CCT"/>
    <property type="match status" value="1"/>
</dbReference>
<accession>A0ABD2Y8D6</accession>
<comment type="subcellular location">
    <subcellularLocation>
        <location evidence="1 3">Nucleus</location>
    </subcellularLocation>
</comment>
<evidence type="ECO:0000313" key="5">
    <source>
        <dbReference type="EMBL" id="KAL3503736.1"/>
    </source>
</evidence>
<evidence type="ECO:0000256" key="1">
    <source>
        <dbReference type="ARBA" id="ARBA00004123"/>
    </source>
</evidence>
<organism evidence="5 6">
    <name type="scientific">Cinchona calisaya</name>
    <dbReference type="NCBI Taxonomy" id="153742"/>
    <lineage>
        <taxon>Eukaryota</taxon>
        <taxon>Viridiplantae</taxon>
        <taxon>Streptophyta</taxon>
        <taxon>Embryophyta</taxon>
        <taxon>Tracheophyta</taxon>
        <taxon>Spermatophyta</taxon>
        <taxon>Magnoliopsida</taxon>
        <taxon>eudicotyledons</taxon>
        <taxon>Gunneridae</taxon>
        <taxon>Pentapetalae</taxon>
        <taxon>asterids</taxon>
        <taxon>lamiids</taxon>
        <taxon>Gentianales</taxon>
        <taxon>Rubiaceae</taxon>
        <taxon>Cinchonoideae</taxon>
        <taxon>Cinchoneae</taxon>
        <taxon>Cinchona</taxon>
    </lineage>
</organism>
<evidence type="ECO:0000256" key="3">
    <source>
        <dbReference type="PROSITE-ProRule" id="PRU00357"/>
    </source>
</evidence>
<evidence type="ECO:0000256" key="2">
    <source>
        <dbReference type="ARBA" id="ARBA00023242"/>
    </source>
</evidence>
<dbReference type="AlphaFoldDB" id="A0ABD2Y8D6"/>
<keyword evidence="2 3" id="KW-0539">Nucleus</keyword>
<sequence>MASLPQYYSDYIWSNEFGELPTPIITSSSEDGSSTASVAMHAADQETLLPVGPAYINGAVSTLGIPFDSSDIISCSSSMSLSSSPMAAALFFPAADRSGASDMMSLPSTLLPTSYDSKSSGLLANISENEDFISAAAGDYCHQHDLGDQECSLLPSNFWPLYPTMTCENWEIQGGTAQRIEEPTLKIAPYSPEERKDRILRYLKKRSQRNFNKTIKYACRKTLADKRVRVRGRFAKNNDCCEDDEILVVKTDYINLHEEEPCYNINNIPYQMKAHEEEWLQEDMAGLMYYRVLPANVLEFPDKY</sequence>
<dbReference type="Proteomes" id="UP001630127">
    <property type="component" value="Unassembled WGS sequence"/>
</dbReference>
<proteinExistence type="predicted"/>